<sequence>MADKESEEYTLHFIEYLGIKDKVLIYGKYAGIGRVVDTRHFDAYGVEGYGNFDQDNPDGYATGQCIDVLVTKGVVDRRHSFYRGEVVKDICSYGGDVGIIGKPQIGDIVGFRIGYYAQIWEKVDLSSPDICEGEPGSGLEKISRETFLSPKVNLQLYRKASNLEEVKPNRALKIYSKLSDENSKFHLDIFLLE</sequence>
<evidence type="ECO:0000313" key="1">
    <source>
        <dbReference type="EMBL" id="GAI08804.1"/>
    </source>
</evidence>
<gene>
    <name evidence="1" type="ORF">S06H3_12585</name>
</gene>
<proteinExistence type="predicted"/>
<name>X1MQZ5_9ZZZZ</name>
<accession>X1MQZ5</accession>
<protein>
    <submittedName>
        <fullName evidence="1">Uncharacterized protein</fullName>
    </submittedName>
</protein>
<reference evidence="1" key="1">
    <citation type="journal article" date="2014" name="Front. Microbiol.">
        <title>High frequency of phylogenetically diverse reductive dehalogenase-homologous genes in deep subseafloor sedimentary metagenomes.</title>
        <authorList>
            <person name="Kawai M."/>
            <person name="Futagami T."/>
            <person name="Toyoda A."/>
            <person name="Takaki Y."/>
            <person name="Nishi S."/>
            <person name="Hori S."/>
            <person name="Arai W."/>
            <person name="Tsubouchi T."/>
            <person name="Morono Y."/>
            <person name="Uchiyama I."/>
            <person name="Ito T."/>
            <person name="Fujiyama A."/>
            <person name="Inagaki F."/>
            <person name="Takami H."/>
        </authorList>
    </citation>
    <scope>NUCLEOTIDE SEQUENCE</scope>
    <source>
        <strain evidence="1">Expedition CK06-06</strain>
    </source>
</reference>
<dbReference type="EMBL" id="BARV01006154">
    <property type="protein sequence ID" value="GAI08804.1"/>
    <property type="molecule type" value="Genomic_DNA"/>
</dbReference>
<comment type="caution">
    <text evidence="1">The sequence shown here is derived from an EMBL/GenBank/DDBJ whole genome shotgun (WGS) entry which is preliminary data.</text>
</comment>
<dbReference type="AlphaFoldDB" id="X1MQZ5"/>
<organism evidence="1">
    <name type="scientific">marine sediment metagenome</name>
    <dbReference type="NCBI Taxonomy" id="412755"/>
    <lineage>
        <taxon>unclassified sequences</taxon>
        <taxon>metagenomes</taxon>
        <taxon>ecological metagenomes</taxon>
    </lineage>
</organism>